<dbReference type="PANTHER" id="PTHR11817">
    <property type="entry name" value="PYRUVATE KINASE"/>
    <property type="match status" value="1"/>
</dbReference>
<dbReference type="InterPro" id="IPR015793">
    <property type="entry name" value="Pyrv_Knase_brl"/>
</dbReference>
<evidence type="ECO:0000256" key="5">
    <source>
        <dbReference type="ARBA" id="ARBA00012142"/>
    </source>
</evidence>
<comment type="cofactor">
    <cofactor evidence="1">
        <name>Mg(2+)</name>
        <dbReference type="ChEBI" id="CHEBI:18420"/>
    </cofactor>
</comment>
<dbReference type="SUPFAM" id="SSF50800">
    <property type="entry name" value="PK beta-barrel domain-like"/>
    <property type="match status" value="1"/>
</dbReference>
<dbReference type="AlphaFoldDB" id="A0A9D9NCX0"/>
<dbReference type="NCBIfam" id="TIGR01064">
    <property type="entry name" value="pyruv_kin"/>
    <property type="match status" value="1"/>
</dbReference>
<dbReference type="NCBIfam" id="NF004978">
    <property type="entry name" value="PRK06354.1"/>
    <property type="match status" value="1"/>
</dbReference>
<evidence type="ECO:0000256" key="7">
    <source>
        <dbReference type="ARBA" id="ARBA00022679"/>
    </source>
</evidence>
<comment type="pathway">
    <text evidence="3 16">Carbohydrate degradation; glycolysis; pyruvate from D-glyceraldehyde 3-phosphate: step 5/5.</text>
</comment>
<evidence type="ECO:0000256" key="2">
    <source>
        <dbReference type="ARBA" id="ARBA00001958"/>
    </source>
</evidence>
<dbReference type="InterPro" id="IPR001697">
    <property type="entry name" value="Pyr_Knase"/>
</dbReference>
<keyword evidence="10 16" id="KW-0418">Kinase</keyword>
<dbReference type="FunFam" id="2.40.33.10:FF:000001">
    <property type="entry name" value="Pyruvate kinase"/>
    <property type="match status" value="1"/>
</dbReference>
<organism evidence="19 20">
    <name type="scientific">Candidatus Ornithospirochaeta stercoravium</name>
    <dbReference type="NCBI Taxonomy" id="2840897"/>
    <lineage>
        <taxon>Bacteria</taxon>
        <taxon>Pseudomonadati</taxon>
        <taxon>Spirochaetota</taxon>
        <taxon>Spirochaetia</taxon>
        <taxon>Spirochaetales</taxon>
        <taxon>Spirochaetaceae</taxon>
        <taxon>Spirochaetaceae incertae sedis</taxon>
        <taxon>Candidatus Ornithospirochaeta</taxon>
    </lineage>
</organism>
<dbReference type="Pfam" id="PF00224">
    <property type="entry name" value="PK"/>
    <property type="match status" value="1"/>
</dbReference>
<feature type="domain" description="Pyruvate kinase barrel" evidence="17">
    <location>
        <begin position="1"/>
        <end position="324"/>
    </location>
</feature>
<accession>A0A9D9NCX0</accession>
<evidence type="ECO:0000256" key="4">
    <source>
        <dbReference type="ARBA" id="ARBA00008663"/>
    </source>
</evidence>
<dbReference type="SUPFAM" id="SSF51621">
    <property type="entry name" value="Phosphoenolpyruvate/pyruvate domain"/>
    <property type="match status" value="1"/>
</dbReference>
<dbReference type="Proteomes" id="UP000810292">
    <property type="component" value="Unassembled WGS sequence"/>
</dbReference>
<dbReference type="PRINTS" id="PR01050">
    <property type="entry name" value="PYRUVTKNASE"/>
</dbReference>
<evidence type="ECO:0000256" key="15">
    <source>
        <dbReference type="NCBIfam" id="TIGR01064"/>
    </source>
</evidence>
<dbReference type="InterPro" id="IPR015795">
    <property type="entry name" value="Pyrv_Knase_C"/>
</dbReference>
<dbReference type="InterPro" id="IPR011037">
    <property type="entry name" value="Pyrv_Knase-like_insert_dom_sf"/>
</dbReference>
<evidence type="ECO:0000256" key="10">
    <source>
        <dbReference type="ARBA" id="ARBA00022777"/>
    </source>
</evidence>
<protein>
    <recommendedName>
        <fullName evidence="6 15">Pyruvate kinase</fullName>
        <ecNumber evidence="5 15">2.7.1.40</ecNumber>
    </recommendedName>
</protein>
<dbReference type="SUPFAM" id="SSF52935">
    <property type="entry name" value="PK C-terminal domain-like"/>
    <property type="match status" value="1"/>
</dbReference>
<dbReference type="Gene3D" id="3.20.20.60">
    <property type="entry name" value="Phosphoenolpyruvate-binding domains"/>
    <property type="match status" value="1"/>
</dbReference>
<comment type="catalytic activity">
    <reaction evidence="16">
        <text>pyruvate + ATP = phosphoenolpyruvate + ADP + H(+)</text>
        <dbReference type="Rhea" id="RHEA:18157"/>
        <dbReference type="ChEBI" id="CHEBI:15361"/>
        <dbReference type="ChEBI" id="CHEBI:15378"/>
        <dbReference type="ChEBI" id="CHEBI:30616"/>
        <dbReference type="ChEBI" id="CHEBI:58702"/>
        <dbReference type="ChEBI" id="CHEBI:456216"/>
        <dbReference type="EC" id="2.7.1.40"/>
    </reaction>
</comment>
<dbReference type="GO" id="GO:0030955">
    <property type="term" value="F:potassium ion binding"/>
    <property type="evidence" value="ECO:0007669"/>
    <property type="project" value="UniProtKB-UniRule"/>
</dbReference>
<dbReference type="EC" id="2.7.1.40" evidence="5 15"/>
<evidence type="ECO:0000259" key="18">
    <source>
        <dbReference type="Pfam" id="PF02887"/>
    </source>
</evidence>
<keyword evidence="7 16" id="KW-0808">Transferase</keyword>
<dbReference type="NCBIfam" id="NF004491">
    <property type="entry name" value="PRK05826.1"/>
    <property type="match status" value="1"/>
</dbReference>
<dbReference type="Gene3D" id="2.40.33.10">
    <property type="entry name" value="PK beta-barrel domain-like"/>
    <property type="match status" value="1"/>
</dbReference>
<dbReference type="GO" id="GO:0005524">
    <property type="term" value="F:ATP binding"/>
    <property type="evidence" value="ECO:0007669"/>
    <property type="project" value="UniProtKB-KW"/>
</dbReference>
<gene>
    <name evidence="19" type="primary">pyk</name>
    <name evidence="19" type="ORF">IAA72_03320</name>
</gene>
<dbReference type="GO" id="GO:0004743">
    <property type="term" value="F:pyruvate kinase activity"/>
    <property type="evidence" value="ECO:0007669"/>
    <property type="project" value="UniProtKB-UniRule"/>
</dbReference>
<dbReference type="PROSITE" id="PS00110">
    <property type="entry name" value="PYRUVATE_KINASE"/>
    <property type="match status" value="1"/>
</dbReference>
<evidence type="ECO:0000256" key="9">
    <source>
        <dbReference type="ARBA" id="ARBA00022741"/>
    </source>
</evidence>
<keyword evidence="14 19" id="KW-0670">Pyruvate</keyword>
<evidence type="ECO:0000313" key="20">
    <source>
        <dbReference type="Proteomes" id="UP000810292"/>
    </source>
</evidence>
<reference evidence="19" key="1">
    <citation type="submission" date="2020-10" db="EMBL/GenBank/DDBJ databases">
        <authorList>
            <person name="Gilroy R."/>
        </authorList>
    </citation>
    <scope>NUCLEOTIDE SEQUENCE</scope>
    <source>
        <strain evidence="19">14700</strain>
    </source>
</reference>
<evidence type="ECO:0000256" key="3">
    <source>
        <dbReference type="ARBA" id="ARBA00004997"/>
    </source>
</evidence>
<dbReference type="GO" id="GO:0016301">
    <property type="term" value="F:kinase activity"/>
    <property type="evidence" value="ECO:0007669"/>
    <property type="project" value="UniProtKB-KW"/>
</dbReference>
<dbReference type="InterPro" id="IPR018209">
    <property type="entry name" value="Pyrv_Knase_AS"/>
</dbReference>
<evidence type="ECO:0000259" key="17">
    <source>
        <dbReference type="Pfam" id="PF00224"/>
    </source>
</evidence>
<evidence type="ECO:0000256" key="1">
    <source>
        <dbReference type="ARBA" id="ARBA00001946"/>
    </source>
</evidence>
<evidence type="ECO:0000256" key="8">
    <source>
        <dbReference type="ARBA" id="ARBA00022723"/>
    </source>
</evidence>
<dbReference type="InterPro" id="IPR036918">
    <property type="entry name" value="Pyrv_Knase_C_sf"/>
</dbReference>
<evidence type="ECO:0000256" key="13">
    <source>
        <dbReference type="ARBA" id="ARBA00023152"/>
    </source>
</evidence>
<comment type="similarity">
    <text evidence="4 16">Belongs to the pyruvate kinase family.</text>
</comment>
<sequence>MRKTRIICTIGPAVDSDEMVEALIENGMNAARLNFSHGSHEEHKVRIDRVRRVSQKLGVHIPIILDTKGPEIRTREFKEGKVILKEGSTFTLYADKDKEGDENGVSITYPYLAEDVEVGTTILIDDGLCSLTVTEINGCDIVCRVNNTSKVSNHKSINIPGADIDLPFISETDRADLLFGIEEDIDYVSASFTRTADDLKRMRKLLNVNGGEKIKIIAKIENRSGINNLDAILEIADGIMVARGDMGVEVPFKELPAIQKMIISKCYQNGKIVVTATQMLESMTEHSRPTRAEVSDVANAIYDGTTCTMLSGETAAGKFPIEAVRTMAEIAEYTENQIDYKERFFEHQVNMSTGIPETIASAAVDSSFLLDAKAIICMTATGRSAWLVSSQRPQSPIIACVTDQKAVRQLNLAYGVQAYLAPFTEDKEKMRQQSIEIALKSGVIKKEELAIIVAGTVPGYQYADSMQISNI</sequence>
<dbReference type="Pfam" id="PF02887">
    <property type="entry name" value="PK_C"/>
    <property type="match status" value="1"/>
</dbReference>
<keyword evidence="12 16" id="KW-0460">Magnesium</keyword>
<reference evidence="19" key="2">
    <citation type="journal article" date="2021" name="PeerJ">
        <title>Extensive microbial diversity within the chicken gut microbiome revealed by metagenomics and culture.</title>
        <authorList>
            <person name="Gilroy R."/>
            <person name="Ravi A."/>
            <person name="Getino M."/>
            <person name="Pursley I."/>
            <person name="Horton D.L."/>
            <person name="Alikhan N.F."/>
            <person name="Baker D."/>
            <person name="Gharbi K."/>
            <person name="Hall N."/>
            <person name="Watson M."/>
            <person name="Adriaenssens E.M."/>
            <person name="Foster-Nyarko E."/>
            <person name="Jarju S."/>
            <person name="Secka A."/>
            <person name="Antonio M."/>
            <person name="Oren A."/>
            <person name="Chaudhuri R.R."/>
            <person name="La Ragione R."/>
            <person name="Hildebrand F."/>
            <person name="Pallen M.J."/>
        </authorList>
    </citation>
    <scope>NUCLEOTIDE SEQUENCE</scope>
    <source>
        <strain evidence="19">14700</strain>
    </source>
</reference>
<evidence type="ECO:0000256" key="12">
    <source>
        <dbReference type="ARBA" id="ARBA00022842"/>
    </source>
</evidence>
<keyword evidence="11" id="KW-0067">ATP-binding</keyword>
<dbReference type="Gene3D" id="3.40.1380.20">
    <property type="entry name" value="Pyruvate kinase, C-terminal domain"/>
    <property type="match status" value="1"/>
</dbReference>
<evidence type="ECO:0000313" key="19">
    <source>
        <dbReference type="EMBL" id="MBO8468799.1"/>
    </source>
</evidence>
<evidence type="ECO:0000256" key="16">
    <source>
        <dbReference type="RuleBase" id="RU000504"/>
    </source>
</evidence>
<dbReference type="InterPro" id="IPR015806">
    <property type="entry name" value="Pyrv_Knase_insert_dom_sf"/>
</dbReference>
<name>A0A9D9NCX0_9SPIO</name>
<dbReference type="InterPro" id="IPR015813">
    <property type="entry name" value="Pyrv/PenolPyrv_kinase-like_dom"/>
</dbReference>
<keyword evidence="13 16" id="KW-0324">Glycolysis</keyword>
<evidence type="ECO:0000256" key="6">
    <source>
        <dbReference type="ARBA" id="ARBA00018587"/>
    </source>
</evidence>
<keyword evidence="8" id="KW-0479">Metal-binding</keyword>
<feature type="domain" description="Pyruvate kinase C-terminal" evidence="18">
    <location>
        <begin position="357"/>
        <end position="468"/>
    </location>
</feature>
<dbReference type="GO" id="GO:0000287">
    <property type="term" value="F:magnesium ion binding"/>
    <property type="evidence" value="ECO:0007669"/>
    <property type="project" value="UniProtKB-UniRule"/>
</dbReference>
<dbReference type="FunFam" id="3.20.20.60:FF:000025">
    <property type="entry name" value="Pyruvate kinase"/>
    <property type="match status" value="1"/>
</dbReference>
<dbReference type="EMBL" id="JADIMF010000053">
    <property type="protein sequence ID" value="MBO8468799.1"/>
    <property type="molecule type" value="Genomic_DNA"/>
</dbReference>
<keyword evidence="9" id="KW-0547">Nucleotide-binding</keyword>
<evidence type="ECO:0000256" key="14">
    <source>
        <dbReference type="ARBA" id="ARBA00023317"/>
    </source>
</evidence>
<evidence type="ECO:0000256" key="11">
    <source>
        <dbReference type="ARBA" id="ARBA00022840"/>
    </source>
</evidence>
<comment type="caution">
    <text evidence="19">The sequence shown here is derived from an EMBL/GenBank/DDBJ whole genome shotgun (WGS) entry which is preliminary data.</text>
</comment>
<comment type="cofactor">
    <cofactor evidence="2">
        <name>K(+)</name>
        <dbReference type="ChEBI" id="CHEBI:29103"/>
    </cofactor>
</comment>
<proteinExistence type="inferred from homology"/>
<dbReference type="InterPro" id="IPR040442">
    <property type="entry name" value="Pyrv_kinase-like_dom_sf"/>
</dbReference>